<evidence type="ECO:0000256" key="3">
    <source>
        <dbReference type="ARBA" id="ARBA00022679"/>
    </source>
</evidence>
<dbReference type="GO" id="GO:0044773">
    <property type="term" value="P:mitotic DNA damage checkpoint signaling"/>
    <property type="evidence" value="ECO:0007669"/>
    <property type="project" value="TreeGrafter"/>
</dbReference>
<feature type="compositionally biased region" description="Polar residues" evidence="7">
    <location>
        <begin position="363"/>
        <end position="373"/>
    </location>
</feature>
<dbReference type="Proteomes" id="UP001151518">
    <property type="component" value="Unassembled WGS sequence"/>
</dbReference>
<dbReference type="GO" id="GO:0005634">
    <property type="term" value="C:nucleus"/>
    <property type="evidence" value="ECO:0007669"/>
    <property type="project" value="TreeGrafter"/>
</dbReference>
<accession>A0A9W8KW23</accession>
<evidence type="ECO:0000256" key="6">
    <source>
        <dbReference type="ARBA" id="ARBA00022840"/>
    </source>
</evidence>
<feature type="compositionally biased region" description="Basic and acidic residues" evidence="7">
    <location>
        <begin position="184"/>
        <end position="204"/>
    </location>
</feature>
<dbReference type="Gene3D" id="3.30.200.20">
    <property type="entry name" value="Phosphorylase Kinase, domain 1"/>
    <property type="match status" value="2"/>
</dbReference>
<keyword evidence="5" id="KW-0418">Kinase</keyword>
<dbReference type="SMART" id="SM00220">
    <property type="entry name" value="S_TKc"/>
    <property type="match status" value="1"/>
</dbReference>
<feature type="compositionally biased region" description="Low complexity" evidence="7">
    <location>
        <begin position="381"/>
        <end position="392"/>
    </location>
</feature>
<proteinExistence type="predicted"/>
<name>A0A9W8KW23_9FUNG</name>
<evidence type="ECO:0000256" key="1">
    <source>
        <dbReference type="ARBA" id="ARBA00012513"/>
    </source>
</evidence>
<feature type="domain" description="Protein kinase" evidence="8">
    <location>
        <begin position="325"/>
        <end position="717"/>
    </location>
</feature>
<keyword evidence="4" id="KW-0547">Nucleotide-binding</keyword>
<feature type="region of interest" description="Disordered" evidence="7">
    <location>
        <begin position="155"/>
        <end position="208"/>
    </location>
</feature>
<feature type="compositionally biased region" description="Acidic residues" evidence="7">
    <location>
        <begin position="276"/>
        <end position="292"/>
    </location>
</feature>
<evidence type="ECO:0000256" key="4">
    <source>
        <dbReference type="ARBA" id="ARBA00022741"/>
    </source>
</evidence>
<reference evidence="9" key="1">
    <citation type="submission" date="2022-07" db="EMBL/GenBank/DDBJ databases">
        <title>Phylogenomic reconstructions and comparative analyses of Kickxellomycotina fungi.</title>
        <authorList>
            <person name="Reynolds N.K."/>
            <person name="Stajich J.E."/>
            <person name="Barry K."/>
            <person name="Grigoriev I.V."/>
            <person name="Crous P."/>
            <person name="Smith M.E."/>
        </authorList>
    </citation>
    <scope>NUCLEOTIDE SEQUENCE</scope>
    <source>
        <strain evidence="9">NRRL 3115</strain>
    </source>
</reference>
<dbReference type="PROSITE" id="PS50011">
    <property type="entry name" value="PROTEIN_KINASE_DOM"/>
    <property type="match status" value="1"/>
</dbReference>
<protein>
    <recommendedName>
        <fullName evidence="1">non-specific serine/threonine protein kinase</fullName>
        <ecNumber evidence="1">2.7.11.1</ecNumber>
    </recommendedName>
</protein>
<dbReference type="PANTHER" id="PTHR44167:SF23">
    <property type="entry name" value="CDC7 KINASE, ISOFORM A-RELATED"/>
    <property type="match status" value="1"/>
</dbReference>
<dbReference type="PROSITE" id="PS00108">
    <property type="entry name" value="PROTEIN_KINASE_ST"/>
    <property type="match status" value="1"/>
</dbReference>
<dbReference type="Pfam" id="PF00069">
    <property type="entry name" value="Pkinase"/>
    <property type="match status" value="2"/>
</dbReference>
<feature type="compositionally biased region" description="Polar residues" evidence="7">
    <location>
        <begin position="168"/>
        <end position="178"/>
    </location>
</feature>
<dbReference type="InterPro" id="IPR011009">
    <property type="entry name" value="Kinase-like_dom_sf"/>
</dbReference>
<dbReference type="GO" id="GO:0005524">
    <property type="term" value="F:ATP binding"/>
    <property type="evidence" value="ECO:0007669"/>
    <property type="project" value="UniProtKB-KW"/>
</dbReference>
<organism evidence="9 10">
    <name type="scientific">Coemansia spiralis</name>
    <dbReference type="NCBI Taxonomy" id="417178"/>
    <lineage>
        <taxon>Eukaryota</taxon>
        <taxon>Fungi</taxon>
        <taxon>Fungi incertae sedis</taxon>
        <taxon>Zoopagomycota</taxon>
        <taxon>Kickxellomycotina</taxon>
        <taxon>Kickxellomycetes</taxon>
        <taxon>Kickxellales</taxon>
        <taxon>Kickxellaceae</taxon>
        <taxon>Coemansia</taxon>
    </lineage>
</organism>
<dbReference type="CDD" id="cd14019">
    <property type="entry name" value="STKc_Cdc7"/>
    <property type="match status" value="1"/>
</dbReference>
<keyword evidence="9" id="KW-0132">Cell division</keyword>
<gene>
    <name evidence="9" type="primary">CDC7</name>
    <name evidence="9" type="ORF">GGI25_005640</name>
</gene>
<keyword evidence="6" id="KW-0067">ATP-binding</keyword>
<feature type="compositionally biased region" description="Acidic residues" evidence="7">
    <location>
        <begin position="240"/>
        <end position="250"/>
    </location>
</feature>
<dbReference type="GO" id="GO:0051301">
    <property type="term" value="P:cell division"/>
    <property type="evidence" value="ECO:0007669"/>
    <property type="project" value="UniProtKB-KW"/>
</dbReference>
<evidence type="ECO:0000256" key="7">
    <source>
        <dbReference type="SAM" id="MobiDB-lite"/>
    </source>
</evidence>
<dbReference type="InterPro" id="IPR008271">
    <property type="entry name" value="Ser/Thr_kinase_AS"/>
</dbReference>
<dbReference type="EMBL" id="JANBTW010000111">
    <property type="protein sequence ID" value="KAJ2671025.1"/>
    <property type="molecule type" value="Genomic_DNA"/>
</dbReference>
<feature type="compositionally biased region" description="Low complexity" evidence="7">
    <location>
        <begin position="120"/>
        <end position="130"/>
    </location>
</feature>
<keyword evidence="3 9" id="KW-0808">Transferase</keyword>
<dbReference type="EC" id="2.7.11.1" evidence="1"/>
<dbReference type="SUPFAM" id="SSF56112">
    <property type="entry name" value="Protein kinase-like (PK-like)"/>
    <property type="match status" value="1"/>
</dbReference>
<feature type="region of interest" description="Disordered" evidence="7">
    <location>
        <begin position="363"/>
        <end position="409"/>
    </location>
</feature>
<evidence type="ECO:0000259" key="8">
    <source>
        <dbReference type="PROSITE" id="PS50011"/>
    </source>
</evidence>
<keyword evidence="9" id="KW-0131">Cell cycle</keyword>
<comment type="caution">
    <text evidence="9">The sequence shown here is derived from an EMBL/GenBank/DDBJ whole genome shotgun (WGS) entry which is preliminary data.</text>
</comment>
<dbReference type="AlphaFoldDB" id="A0A9W8KW23"/>
<feature type="compositionally biased region" description="Acidic residues" evidence="7">
    <location>
        <begin position="156"/>
        <end position="165"/>
    </location>
</feature>
<evidence type="ECO:0000313" key="9">
    <source>
        <dbReference type="EMBL" id="KAJ2671025.1"/>
    </source>
</evidence>
<dbReference type="GO" id="GO:0004674">
    <property type="term" value="F:protein serine/threonine kinase activity"/>
    <property type="evidence" value="ECO:0007669"/>
    <property type="project" value="UniProtKB-KW"/>
</dbReference>
<sequence length="730" mass="81885">MHTSKRTNETCYERDGSEDQLVQGRSIKRPAMLFSPEGIPLVQPAPKRPRPSIAVGDHDSICAFALTEVQLPVEEQAFLGEDNKDFAAENSNITADNTAEVKLNAAALPSDEHDAQDQTNKGNINDNNTNAPHCPRLPTETSMLADHIKDTFVVSDDSDYSDDDENHSTTACESNPSPDCSAKISDHPERSDNDAVNQGKEDRSNGCNAVNDGCNERFECPPEEIESQQNMDSGGGDNVEKEEEAEDEGDTNYADSTGDNNNDDDGDSGDNTNNDNDNDNAGEEEEDDYDEDDEYVDETFDCDIEGSQEEIEELERLIPDLSEKYRLLGKIGHGTFSTVYKAIDLHHERYDNSSWTMIFNSDSSGQEVGTSNEGAAKNSDDAASASASASASGDEQLQHGDCKRRRTDSTFQRRSRVVAIKKIYVTSTPKRIINEISILNDLKGSRYIAPLVTAMRKNEQVIVVLPYFRNDDFRRFYLDLPIEEIRWYFASLLNGLKYMHSKGIMHRDIKPSNFLYDVSQRHGVLVDFGLAERESDQEATRMRSKRSLQMDSSTAMRLFRSFDQKGRPGVPRKDTRPGLRANRAGTRGFRAPEVLFKVPQQSVSIDIWSVGVILLCFLTRRFPFFLSVDDTEALLEIAVLYGRLEMERVAADLGRTFLTNIPTVKDRGIRFESLAKAYNTEGYPYLPPDAFDLLRRMLTLKPENRITAVEALEHPFIKNRNLHTKPTASP</sequence>
<keyword evidence="2" id="KW-0723">Serine/threonine-protein kinase</keyword>
<dbReference type="InterPro" id="IPR000719">
    <property type="entry name" value="Prot_kinase_dom"/>
</dbReference>
<evidence type="ECO:0000256" key="2">
    <source>
        <dbReference type="ARBA" id="ARBA00022527"/>
    </source>
</evidence>
<feature type="region of interest" description="Disordered" evidence="7">
    <location>
        <begin position="223"/>
        <end position="292"/>
    </location>
</feature>
<evidence type="ECO:0000313" key="10">
    <source>
        <dbReference type="Proteomes" id="UP001151518"/>
    </source>
</evidence>
<dbReference type="OrthoDB" id="10020333at2759"/>
<evidence type="ECO:0000256" key="5">
    <source>
        <dbReference type="ARBA" id="ARBA00022777"/>
    </source>
</evidence>
<feature type="region of interest" description="Disordered" evidence="7">
    <location>
        <begin position="110"/>
        <end position="138"/>
    </location>
</feature>
<dbReference type="PANTHER" id="PTHR44167">
    <property type="entry name" value="OVARIAN-SPECIFIC SERINE/THREONINE-PROTEIN KINASE LOK-RELATED"/>
    <property type="match status" value="1"/>
</dbReference>
<dbReference type="Gene3D" id="1.10.510.10">
    <property type="entry name" value="Transferase(Phosphotransferase) domain 1"/>
    <property type="match status" value="1"/>
</dbReference>